<dbReference type="VEuPathDB" id="AmoebaDB:EHI8A_086970"/>
<feature type="region of interest" description="Disordered" evidence="2">
    <location>
        <begin position="1"/>
        <end position="46"/>
    </location>
</feature>
<name>M3UQL4_ENTH1</name>
<reference evidence="3 4" key="1">
    <citation type="submission" date="2013-01" db="EMBL/GenBank/DDBJ databases">
        <authorList>
            <person name="Hannick L."/>
            <person name="Zafar N."/>
            <person name="Lorenzi H."/>
            <person name="Ali I.A."/>
            <person name="Petri W.P."/>
            <person name="Caler E."/>
        </authorList>
    </citation>
    <scope>NUCLEOTIDE SEQUENCE [LARGE SCALE GENOMIC DNA]</scope>
    <source>
        <strain evidence="4">HM3:IMSS-B</strain>
    </source>
</reference>
<feature type="compositionally biased region" description="Low complexity" evidence="2">
    <location>
        <begin position="23"/>
        <end position="37"/>
    </location>
</feature>
<evidence type="ECO:0000313" key="3">
    <source>
        <dbReference type="EMBL" id="EMH73102.1"/>
    </source>
</evidence>
<sequence length="893" mass="105611">MSTSNMIPEELNTSETQDTEEVSSLIDSSDDFSSSELDSSESQEETIEELKKMNNYVIQEWQEVLEQFNSLMTLYNKIRDERDEMKKKLEVAIHQIEEMKTEIFSIINEQQKTTNELIKEKEAHAETIQMLNTQTLNRVLSCRCDIIIKNGQVEAISIVKDDEMKNKIKEMKEENLILQQKLNKTKEIQSYFNKSLNETETSYDDMKTLVHSLEDILRYESRLEKICYTDLYENDILAKQLGNSIQQRYGIDFDLVFKIVKEFRVNKKKVGRATVVMGNSIEVEQQERNQVKNTMKRINSFSKRLRKSEFEKGKKNLKRFIPQMPSMFTPDDFFPQIPDKEFLEGKTFYGICIQRNPLQFIGFGNRILEVESIDLRDLKVSNIVLIRFNNFDVFPETIQTPPKMIIGKCEEMILCEYNKGKFLSKTNFNERFELDEHTTKLLMNLYNHWYYFYLSLVRYPLSLDISMMNQHIHSQIPIKNLLAYIISYSSQVSKHKTVLCLNCFFGYDHFYINDTIKNIVQEKRVVLDKLFEWKVPLPQCGNVYIVCLEKDQYEKFDIGDWIYLTDTLPFTGRDRRLYLKATKHSTVIAIKGNEQVIIERIGRLARQLPKDIILEMIKRVEEKYPKDECLKKYINVIKKLIHLKKIRSASTLLRKMNESTERTENVLKENIKNSSNEEKFKIASKGLNTIDFSEISEIKKDSEATVITDIVNKENKQKKIKQSQWFDEYSNRSTQSSGITLAPLGIQMVYCQQCCYTVEEIRNFTYNKIKEIEVMRIKCIVCKIYPENIDDCIEYKCGCIQRDHRKEDVQCQYCGKMIYEKYEMQLEIKDLITASTLLIEITHPTLLFIQNWFSYDPFLFIKEFRKYILQNPLIEVYVHPFYDAVNEKGHLYL</sequence>
<keyword evidence="1" id="KW-0175">Coiled coil</keyword>
<proteinExistence type="predicted"/>
<feature type="coiled-coil region" evidence="1">
    <location>
        <begin position="161"/>
        <end position="188"/>
    </location>
</feature>
<accession>M3UQL4</accession>
<dbReference type="EMBL" id="KB611377">
    <property type="protein sequence ID" value="EMH73102.1"/>
    <property type="molecule type" value="Genomic_DNA"/>
</dbReference>
<evidence type="ECO:0000313" key="4">
    <source>
        <dbReference type="Proteomes" id="UP000030781"/>
    </source>
</evidence>
<organism evidence="3 4">
    <name type="scientific">Entamoeba histolytica HM-1:IMSS-B</name>
    <dbReference type="NCBI Taxonomy" id="885319"/>
    <lineage>
        <taxon>Eukaryota</taxon>
        <taxon>Amoebozoa</taxon>
        <taxon>Evosea</taxon>
        <taxon>Archamoebae</taxon>
        <taxon>Mastigamoebida</taxon>
        <taxon>Entamoebidae</taxon>
        <taxon>Entamoeba</taxon>
    </lineage>
</organism>
<feature type="coiled-coil region" evidence="1">
    <location>
        <begin position="75"/>
        <end position="102"/>
    </location>
</feature>
<protein>
    <submittedName>
        <fullName evidence="3">Uncharacterized protein</fullName>
    </submittedName>
</protein>
<evidence type="ECO:0000256" key="1">
    <source>
        <dbReference type="SAM" id="Coils"/>
    </source>
</evidence>
<feature type="compositionally biased region" description="Polar residues" evidence="2">
    <location>
        <begin position="1"/>
        <end position="16"/>
    </location>
</feature>
<dbReference type="AlphaFoldDB" id="M3UQL4"/>
<dbReference type="Proteomes" id="UP000030781">
    <property type="component" value="Unassembled WGS sequence"/>
</dbReference>
<evidence type="ECO:0000256" key="2">
    <source>
        <dbReference type="SAM" id="MobiDB-lite"/>
    </source>
</evidence>
<gene>
    <name evidence="3" type="ORF">EHI8A_086970</name>
</gene>
<dbReference type="OrthoDB" id="25166at2759"/>